<dbReference type="GO" id="GO:0098015">
    <property type="term" value="C:virus tail"/>
    <property type="evidence" value="ECO:0007669"/>
    <property type="project" value="UniProtKB-KW"/>
</dbReference>
<gene>
    <name evidence="5" type="ORF">JOKLHMMP_00064</name>
</gene>
<keyword evidence="2" id="KW-0946">Virion</keyword>
<comment type="subcellular location">
    <subcellularLocation>
        <location evidence="1">Virion</location>
    </subcellularLocation>
</comment>
<reference evidence="5" key="1">
    <citation type="submission" date="2024-03" db="EMBL/GenBank/DDBJ databases">
        <title>A Strategy of Expanding the Host Range of Bacteriophages and Delaying Bacteriophage Resistance: A Bacteriophage Cocktail Treatment Approach in Klebsiella pneumoniae.</title>
        <authorList>
            <person name="Chen H."/>
        </authorList>
    </citation>
    <scope>NUCLEOTIDE SEQUENCE</scope>
</reference>
<evidence type="ECO:0000313" key="5">
    <source>
        <dbReference type="EMBL" id="XDQ96237.1"/>
    </source>
</evidence>
<accession>A0AB39TZT5</accession>
<feature type="coiled-coil region" evidence="3">
    <location>
        <begin position="1508"/>
        <end position="1535"/>
    </location>
</feature>
<sequence>MADQNLKQIQFKRTSTENKAPGADIVARGEIALNTHGRTLAIYTKDENDAVVQLAGKGVPFLDTSGTLSVDGTTTLKDNVTISPNKAISFETTDLSGEITRHIVGKCATNDGWYIGAGGTSNNGILEIGTIDDGVETIQFVQRGAGNVEARKLVLLDGSGNTTLPGDLRLSTNKTVKINSGSNLVLEMGVGSNDAYIKNQRGTGVLQLTNDSNLTFRNSQVYYAMDGRGPGKSGTLLTNVENNRQAWQYTISAATAGTPRWVKVATMKHPGDASSQLDLMITGGIDSGHGKHYVDFITLSGRNLTSWSTSNLDNWVEWRRVGSPSKTNVPEYYVVKNDAATDADASFDFYVKVPRYGNGLYVTVLNTAGYNGQDSGKVIIYETGQDTGATAPSGSILVSMKQIFDSYSKPDFSDTTGTLPVNRGGTGATNVGDARNNLGLRTAAVRDVGESNGNVMEVGAFGVGGAGKSIVDITSDVDLMNRLKAIGGTTFRANVKTVNGKAEYTGSPYYLHGAGFFSRTGDTMSALNIDYSSGNVRVFAINDRGLADGKVNYNMLYGTANKPNADDNDFVSKSRGGTYDASITINGDITANTVSGRVLKLSGGGASFVPPSQGAYVSWNKENGAGRTDFINHRSTSANVQGGFDFWNYEGNTSNMRHLAQIRNTGDLVLFPSDISKAVTFQTDGNIVGGTLFGGNLNNYLSNLTGTANSKVSKSGDTMTGRLNVYQSDTNAGAQAIYIKGVQHTPVVLERNTDANLSIAFRLTGVNPILQRKLGLAKDGTLRWGTGDNQTDNALVFDQNSIGMVRVNMDSGYLGPEVAEDIGGRTLSIDDLFLDSNDVGTRRVYSCLAQGPGANITGMPPALTNLQGDFILIVEKMRSAAGVDFRNKQTFISGRNNKTYFRYGAGTGTTSATAVNWTPWEEVITTSNTNGILPISSGGTGANNANDARNNFNLGLGQTATFGGLIVNGVGNNDPAITFKNGARIREGQGNGIGALILSASSSTDSKYLALRPYGDNSSVDIKVKANGSSEALLEWSYGPGIRSNSTGAFVIYAKTGQALHLRPNGDSSNQATVIDQNGKMTVGGEFEAQNSKITGNLNISEDNRMIVLGKNTDIGLVKKSNMPGKMAISKSNSFTVMVSTNTNNQINPADTFNDIFKVDANGNQTVYGNAQINRQLTVSSAATVSGVINANGGIIVPTAKYVQIADAPTQNNQATNKKYVDDKVASAISNAGDTYLPLAGGTVTGNLDVTGTRLKTWKLEVDGGGAVLGGTIDVVGKANFSNELTANTSINVMNDGNSHLFFRKADGTEKGLLWADEPGNVSIRAGGASGPVWNFWGSGSCQFPGAISNYNGISSTTNYPAGQPNGTYNNTAGLVSRFSNGAYASLYFQEYVGNFHQAIINVNGFGRDDSFYFRAGGDFICTRNGSFDNVEIRSDRRAKSDIKVIENALEKVETLSGNTYELHNTSGGTTRSAGLIAQEVQEVLPEAVTQDIEADGGLLRLNYNSVIALLVESVKELSAEVKGLKAEIEELKSK</sequence>
<proteinExistence type="predicted"/>
<evidence type="ECO:0000259" key="4">
    <source>
        <dbReference type="PROSITE" id="PS51688"/>
    </source>
</evidence>
<dbReference type="EMBL" id="PP442063">
    <property type="protein sequence ID" value="XDQ96237.1"/>
    <property type="molecule type" value="Genomic_DNA"/>
</dbReference>
<organism evidence="5">
    <name type="scientific">Klebsiella phage Phi_KR1</name>
    <dbReference type="NCBI Taxonomy" id="3240396"/>
    <lineage>
        <taxon>Viruses</taxon>
        <taxon>Duplodnaviria</taxon>
        <taxon>Heunggongvirae</taxon>
        <taxon>Uroviricota</taxon>
        <taxon>Caudoviricetes</taxon>
    </lineage>
</organism>
<feature type="domain" description="Peptidase S74" evidence="4">
    <location>
        <begin position="1435"/>
        <end position="1529"/>
    </location>
</feature>
<protein>
    <recommendedName>
        <fullName evidence="4">Peptidase S74 domain-containing protein</fullName>
    </recommendedName>
</protein>
<dbReference type="InterPro" id="IPR030392">
    <property type="entry name" value="S74_ICA"/>
</dbReference>
<keyword evidence="3" id="KW-0175">Coiled coil</keyword>
<evidence type="ECO:0000256" key="1">
    <source>
        <dbReference type="ARBA" id="ARBA00004328"/>
    </source>
</evidence>
<evidence type="ECO:0000256" key="2">
    <source>
        <dbReference type="ARBA" id="ARBA00022732"/>
    </source>
</evidence>
<dbReference type="PROSITE" id="PS51688">
    <property type="entry name" value="ICA"/>
    <property type="match status" value="1"/>
</dbReference>
<evidence type="ECO:0000256" key="3">
    <source>
        <dbReference type="SAM" id="Coils"/>
    </source>
</evidence>
<dbReference type="Pfam" id="PF13884">
    <property type="entry name" value="Peptidase_S74"/>
    <property type="match status" value="1"/>
</dbReference>
<keyword evidence="2" id="KW-1227">Viral tail protein</keyword>
<name>A0AB39TZT5_9CAUD</name>